<dbReference type="EMBL" id="JAINUF010000003">
    <property type="protein sequence ID" value="KAJ8370102.1"/>
    <property type="molecule type" value="Genomic_DNA"/>
</dbReference>
<feature type="region of interest" description="Disordered" evidence="1">
    <location>
        <begin position="180"/>
        <end position="220"/>
    </location>
</feature>
<protein>
    <submittedName>
        <fullName evidence="2">Uncharacterized protein</fullName>
    </submittedName>
</protein>
<dbReference type="AlphaFoldDB" id="A0A9Q1FZ87"/>
<organism evidence="2 3">
    <name type="scientific">Synaphobranchus kaupii</name>
    <name type="common">Kaup's arrowtooth eel</name>
    <dbReference type="NCBI Taxonomy" id="118154"/>
    <lineage>
        <taxon>Eukaryota</taxon>
        <taxon>Metazoa</taxon>
        <taxon>Chordata</taxon>
        <taxon>Craniata</taxon>
        <taxon>Vertebrata</taxon>
        <taxon>Euteleostomi</taxon>
        <taxon>Actinopterygii</taxon>
        <taxon>Neopterygii</taxon>
        <taxon>Teleostei</taxon>
        <taxon>Anguilliformes</taxon>
        <taxon>Synaphobranchidae</taxon>
        <taxon>Synaphobranchus</taxon>
    </lineage>
</organism>
<feature type="compositionally biased region" description="Polar residues" evidence="1">
    <location>
        <begin position="115"/>
        <end position="128"/>
    </location>
</feature>
<feature type="compositionally biased region" description="Low complexity" evidence="1">
    <location>
        <begin position="36"/>
        <end position="48"/>
    </location>
</feature>
<evidence type="ECO:0000313" key="2">
    <source>
        <dbReference type="EMBL" id="KAJ8370102.1"/>
    </source>
</evidence>
<proteinExistence type="predicted"/>
<feature type="region of interest" description="Disordered" evidence="1">
    <location>
        <begin position="28"/>
        <end position="78"/>
    </location>
</feature>
<evidence type="ECO:0000313" key="3">
    <source>
        <dbReference type="Proteomes" id="UP001152622"/>
    </source>
</evidence>
<reference evidence="2" key="1">
    <citation type="journal article" date="2023" name="Science">
        <title>Genome structures resolve the early diversification of teleost fishes.</title>
        <authorList>
            <person name="Parey E."/>
            <person name="Louis A."/>
            <person name="Montfort J."/>
            <person name="Bouchez O."/>
            <person name="Roques C."/>
            <person name="Iampietro C."/>
            <person name="Lluch J."/>
            <person name="Castinel A."/>
            <person name="Donnadieu C."/>
            <person name="Desvignes T."/>
            <person name="Floi Bucao C."/>
            <person name="Jouanno E."/>
            <person name="Wen M."/>
            <person name="Mejri S."/>
            <person name="Dirks R."/>
            <person name="Jansen H."/>
            <person name="Henkel C."/>
            <person name="Chen W.J."/>
            <person name="Zahm M."/>
            <person name="Cabau C."/>
            <person name="Klopp C."/>
            <person name="Thompson A.W."/>
            <person name="Robinson-Rechavi M."/>
            <person name="Braasch I."/>
            <person name="Lecointre G."/>
            <person name="Bobe J."/>
            <person name="Postlethwait J.H."/>
            <person name="Berthelot C."/>
            <person name="Roest Crollius H."/>
            <person name="Guiguen Y."/>
        </authorList>
    </citation>
    <scope>NUCLEOTIDE SEQUENCE</scope>
    <source>
        <strain evidence="2">WJC10195</strain>
    </source>
</reference>
<keyword evidence="3" id="KW-1185">Reference proteome</keyword>
<accession>A0A9Q1FZ87</accession>
<sequence length="220" mass="23283">MCGGPECPRECGAPAVVRFSEVLSLPAPGYGGQNVAPDAAAGNAAPDNRSSHRRFYLRASQRAEERIETTSPPTLLGWKPRCGGQDWDLVRFDAVDSRAGRVGREAESCGLHPTGPSSAHCSASSHRQPSPDAFPQRAAGARRPARDARVGEGGSPIVAAALAGMAPHCPLLITACFERENPPSASANSGRPPSLDRKLAGLGVAKRRESETRLRRFQNN</sequence>
<evidence type="ECO:0000256" key="1">
    <source>
        <dbReference type="SAM" id="MobiDB-lite"/>
    </source>
</evidence>
<feature type="region of interest" description="Disordered" evidence="1">
    <location>
        <begin position="106"/>
        <end position="151"/>
    </location>
</feature>
<dbReference type="Proteomes" id="UP001152622">
    <property type="component" value="Chromosome 3"/>
</dbReference>
<gene>
    <name evidence="2" type="ORF">SKAU_G00101300</name>
</gene>
<comment type="caution">
    <text evidence="2">The sequence shown here is derived from an EMBL/GenBank/DDBJ whole genome shotgun (WGS) entry which is preliminary data.</text>
</comment>
<name>A0A9Q1FZ87_SYNKA</name>